<dbReference type="EMBL" id="CVRI01000021">
    <property type="protein sequence ID" value="CRK91683.1"/>
    <property type="molecule type" value="Genomic_DNA"/>
</dbReference>
<dbReference type="GO" id="GO:0042058">
    <property type="term" value="P:regulation of epidermal growth factor receptor signaling pathway"/>
    <property type="evidence" value="ECO:0007669"/>
    <property type="project" value="TreeGrafter"/>
</dbReference>
<keyword evidence="3" id="KW-1185">Reference proteome</keyword>
<protein>
    <submittedName>
        <fullName evidence="2">CLUMA_CG005331, isoform A</fullName>
    </submittedName>
</protein>
<dbReference type="AlphaFoldDB" id="A0A1J1HUK6"/>
<dbReference type="InterPro" id="IPR023341">
    <property type="entry name" value="MABP"/>
</dbReference>
<dbReference type="OrthoDB" id="6021306at2759"/>
<dbReference type="GO" id="GO:0032510">
    <property type="term" value="P:endosome to lysosome transport via multivesicular body sorting pathway"/>
    <property type="evidence" value="ECO:0007669"/>
    <property type="project" value="TreeGrafter"/>
</dbReference>
<dbReference type="GO" id="GO:0000813">
    <property type="term" value="C:ESCRT I complex"/>
    <property type="evidence" value="ECO:0007669"/>
    <property type="project" value="InterPro"/>
</dbReference>
<evidence type="ECO:0000313" key="3">
    <source>
        <dbReference type="Proteomes" id="UP000183832"/>
    </source>
</evidence>
<dbReference type="GO" id="GO:0019075">
    <property type="term" value="P:virus maturation"/>
    <property type="evidence" value="ECO:0007669"/>
    <property type="project" value="TreeGrafter"/>
</dbReference>
<dbReference type="Pfam" id="PF10240">
    <property type="entry name" value="DUF2464"/>
    <property type="match status" value="1"/>
</dbReference>
<accession>A0A1J1HUK6</accession>
<reference evidence="2 3" key="1">
    <citation type="submission" date="2015-04" db="EMBL/GenBank/DDBJ databases">
        <authorList>
            <person name="Syromyatnikov M.Y."/>
            <person name="Popov V.N."/>
        </authorList>
    </citation>
    <scope>NUCLEOTIDE SEQUENCE [LARGE SCALE GENOMIC DNA]</scope>
</reference>
<organism evidence="2 3">
    <name type="scientific">Clunio marinus</name>
    <dbReference type="NCBI Taxonomy" id="568069"/>
    <lineage>
        <taxon>Eukaryota</taxon>
        <taxon>Metazoa</taxon>
        <taxon>Ecdysozoa</taxon>
        <taxon>Arthropoda</taxon>
        <taxon>Hexapoda</taxon>
        <taxon>Insecta</taxon>
        <taxon>Pterygota</taxon>
        <taxon>Neoptera</taxon>
        <taxon>Endopterygota</taxon>
        <taxon>Diptera</taxon>
        <taxon>Nematocera</taxon>
        <taxon>Chironomoidea</taxon>
        <taxon>Chironomidae</taxon>
        <taxon>Clunio</taxon>
    </lineage>
</organism>
<sequence length="317" mass="36182">MSRNKVVQRSTINPFESLINILPCDRPIKSIQLLENYEACPAHFIPLHKTLDSDSDADLFKENILFGKRHTRYLCISKTEGLPNFVLEKLKIIGTNEHLANEGFISIKNTSDTNQKAWRKKQLVYKLSKTEVAAECITDIIILTKFNRQMITDGFQYLGELEKVHICYKVAPVKPEISDFTEQIENLKINSNLYPSTEGDHYYESLQASYQLPISPSNRPVPLRKAPLPPTPTTPIEITNNASNNSNTGTLSHYHNDFIGVPWAVLNPKLKTTAFDLDLPKFVDRFDALEYDFQLERQILCTTKGENRKSSSTNPFF</sequence>
<evidence type="ECO:0000313" key="2">
    <source>
        <dbReference type="EMBL" id="CRK91683.1"/>
    </source>
</evidence>
<dbReference type="InterPro" id="IPR040335">
    <property type="entry name" value="MVB12A"/>
</dbReference>
<proteinExistence type="predicted"/>
<dbReference type="PANTHER" id="PTHR31612">
    <property type="entry name" value="MULTIVESICULAR BODY SUBUNIT 12A"/>
    <property type="match status" value="1"/>
</dbReference>
<feature type="domain" description="MABP" evidence="1">
    <location>
        <begin position="25"/>
        <end position="172"/>
    </location>
</feature>
<dbReference type="Gene3D" id="2.100.10.50">
    <property type="match status" value="1"/>
</dbReference>
<name>A0A1J1HUK6_9DIPT</name>
<dbReference type="InterPro" id="IPR018798">
    <property type="entry name" value="MVB12A/B"/>
</dbReference>
<gene>
    <name evidence="2" type="ORF">CLUMA_CG005331</name>
</gene>
<evidence type="ECO:0000259" key="1">
    <source>
        <dbReference type="PROSITE" id="PS51498"/>
    </source>
</evidence>
<dbReference type="PANTHER" id="PTHR31612:SF2">
    <property type="entry name" value="MULTIVESICULAR BODY SUBUNIT 12A"/>
    <property type="match status" value="1"/>
</dbReference>
<dbReference type="GO" id="GO:0005829">
    <property type="term" value="C:cytosol"/>
    <property type="evidence" value="ECO:0007669"/>
    <property type="project" value="TreeGrafter"/>
</dbReference>
<dbReference type="STRING" id="568069.A0A1J1HUK6"/>
<dbReference type="Proteomes" id="UP000183832">
    <property type="component" value="Unassembled WGS sequence"/>
</dbReference>
<dbReference type="PROSITE" id="PS51498">
    <property type="entry name" value="MABP"/>
    <property type="match status" value="1"/>
</dbReference>
<dbReference type="GO" id="GO:0046755">
    <property type="term" value="P:viral budding"/>
    <property type="evidence" value="ECO:0007669"/>
    <property type="project" value="TreeGrafter"/>
</dbReference>
<dbReference type="GO" id="GO:0032801">
    <property type="term" value="P:receptor catabolic process"/>
    <property type="evidence" value="ECO:0007669"/>
    <property type="project" value="TreeGrafter"/>
</dbReference>